<evidence type="ECO:0000313" key="2">
    <source>
        <dbReference type="Proteomes" id="UP000196118"/>
    </source>
</evidence>
<geneLocation type="plasmid" evidence="2">
    <name>ppc892-3</name>
</geneLocation>
<sequence length="195" mass="22361">MTITKYESYLKYYSNATAKNAGVSAKYRKFAVAGTQKQLSAFFKLSTAQKKQYIKALTTIGKVQDYSINQDISYEHAKNGTKIHTKTVKGTCDWKPGKYFPSILKFRDTVTYRVKAKKVLRTTSSDNYVLSNYNPFVSLKKTGNKRHVSKNKAYTWARWKYVLGVGKYGAHLGNINFSIQGNYKGRLTNYHSWKN</sequence>
<accession>A0A1Y0VKJ9</accession>
<organism evidence="1 2">
    <name type="scientific">Pediococcus pentosaceus</name>
    <dbReference type="NCBI Taxonomy" id="1255"/>
    <lineage>
        <taxon>Bacteria</taxon>
        <taxon>Bacillati</taxon>
        <taxon>Bacillota</taxon>
        <taxon>Bacilli</taxon>
        <taxon>Lactobacillales</taxon>
        <taxon>Lactobacillaceae</taxon>
        <taxon>Pediococcus</taxon>
    </lineage>
</organism>
<keyword evidence="1" id="KW-0614">Plasmid</keyword>
<name>A0A1Y0VKJ9_PEDPE</name>
<reference evidence="1 2" key="1">
    <citation type="submission" date="2017-05" db="EMBL/GenBank/DDBJ databases">
        <title>Genome sequence of Pediococcus pentosaceus strain SRCM100892.</title>
        <authorList>
            <person name="Cho S.H."/>
        </authorList>
    </citation>
    <scope>NUCLEOTIDE SEQUENCE [LARGE SCALE GENOMIC DNA]</scope>
    <source>
        <strain evidence="1 2">SRCM100892</strain>
        <plasmid evidence="2">Plasmid ppc892-3</plasmid>
    </source>
</reference>
<evidence type="ECO:0000313" key="1">
    <source>
        <dbReference type="EMBL" id="ARW18752.1"/>
    </source>
</evidence>
<dbReference type="AlphaFoldDB" id="A0A1Y0VKJ9"/>
<dbReference type="EMBL" id="CP021473">
    <property type="protein sequence ID" value="ARW18752.1"/>
    <property type="molecule type" value="Genomic_DNA"/>
</dbReference>
<proteinExistence type="predicted"/>
<protein>
    <submittedName>
        <fullName evidence="1">Uncharacterized protein</fullName>
    </submittedName>
</protein>
<gene>
    <name evidence="1" type="ORF">S100892_00146</name>
</gene>
<dbReference type="Proteomes" id="UP000196118">
    <property type="component" value="Plasmid pPC892-3"/>
</dbReference>